<dbReference type="GeneID" id="98154876"/>
<protein>
    <submittedName>
        <fullName evidence="1">Uncharacterized protein</fullName>
    </submittedName>
</protein>
<keyword evidence="2" id="KW-1185">Reference proteome</keyword>
<sequence length="172" mass="18918">MADLGHSYRLLTIGIILITHEVRIRRCRVGSSGCRNPDLKTSKSVLGCDSHFAFSAEAHWNTRGLDQLHGVSCQRHLEFESFTQIIEFALWFTVAHGVRQANRPIGLSLCELQSVGGNQSVNVGVDHALGLLLAVVWIAGDPPIHKPEGGRSSAKQDKFLCESCRLCSREAK</sequence>
<comment type="caution">
    <text evidence="1">The sequence shown here is derived from an EMBL/GenBank/DDBJ whole genome shotgun (WGS) entry which is preliminary data.</text>
</comment>
<name>A0ABR4KPL3_9EURO</name>
<dbReference type="RefSeq" id="XP_070900838.1">
    <property type="nucleotide sequence ID" value="XM_071039712.1"/>
</dbReference>
<proteinExistence type="predicted"/>
<evidence type="ECO:0000313" key="1">
    <source>
        <dbReference type="EMBL" id="KAL2853197.1"/>
    </source>
</evidence>
<gene>
    <name evidence="1" type="ORF">BJX68DRAFT_234164</name>
</gene>
<organism evidence="1 2">
    <name type="scientific">Aspergillus pseudodeflectus</name>
    <dbReference type="NCBI Taxonomy" id="176178"/>
    <lineage>
        <taxon>Eukaryota</taxon>
        <taxon>Fungi</taxon>
        <taxon>Dikarya</taxon>
        <taxon>Ascomycota</taxon>
        <taxon>Pezizomycotina</taxon>
        <taxon>Eurotiomycetes</taxon>
        <taxon>Eurotiomycetidae</taxon>
        <taxon>Eurotiales</taxon>
        <taxon>Aspergillaceae</taxon>
        <taxon>Aspergillus</taxon>
        <taxon>Aspergillus subgen. Nidulantes</taxon>
    </lineage>
</organism>
<reference evidence="1 2" key="1">
    <citation type="submission" date="2024-07" db="EMBL/GenBank/DDBJ databases">
        <title>Section-level genome sequencing and comparative genomics of Aspergillus sections Usti and Cavernicolus.</title>
        <authorList>
            <consortium name="Lawrence Berkeley National Laboratory"/>
            <person name="Nybo J.L."/>
            <person name="Vesth T.C."/>
            <person name="Theobald S."/>
            <person name="Frisvad J.C."/>
            <person name="Larsen T.O."/>
            <person name="Kjaerboelling I."/>
            <person name="Rothschild-Mancinelli K."/>
            <person name="Lyhne E.K."/>
            <person name="Kogle M.E."/>
            <person name="Barry K."/>
            <person name="Clum A."/>
            <person name="Na H."/>
            <person name="Ledsgaard L."/>
            <person name="Lin J."/>
            <person name="Lipzen A."/>
            <person name="Kuo A."/>
            <person name="Riley R."/>
            <person name="Mondo S."/>
            <person name="LaButti K."/>
            <person name="Haridas S."/>
            <person name="Pangalinan J."/>
            <person name="Salamov A.A."/>
            <person name="Simmons B.A."/>
            <person name="Magnuson J.K."/>
            <person name="Chen J."/>
            <person name="Drula E."/>
            <person name="Henrissat B."/>
            <person name="Wiebenga A."/>
            <person name="Lubbers R.J."/>
            <person name="Gomes A.C."/>
            <person name="Macurrencykelacurrency M.R."/>
            <person name="Stajich J."/>
            <person name="Grigoriev I.V."/>
            <person name="Mortensen U.H."/>
            <person name="De vries R.P."/>
            <person name="Baker S.E."/>
            <person name="Andersen M.R."/>
        </authorList>
    </citation>
    <scope>NUCLEOTIDE SEQUENCE [LARGE SCALE GENOMIC DNA]</scope>
    <source>
        <strain evidence="1 2">CBS 756.74</strain>
    </source>
</reference>
<dbReference type="EMBL" id="JBFXLR010000014">
    <property type="protein sequence ID" value="KAL2853197.1"/>
    <property type="molecule type" value="Genomic_DNA"/>
</dbReference>
<accession>A0ABR4KPL3</accession>
<evidence type="ECO:0000313" key="2">
    <source>
        <dbReference type="Proteomes" id="UP001610444"/>
    </source>
</evidence>
<dbReference type="Proteomes" id="UP001610444">
    <property type="component" value="Unassembled WGS sequence"/>
</dbReference>